<evidence type="ECO:0000313" key="2">
    <source>
        <dbReference type="EMBL" id="OLP95978.1"/>
    </source>
</evidence>
<dbReference type="GO" id="GO:0005634">
    <property type="term" value="C:nucleus"/>
    <property type="evidence" value="ECO:0007669"/>
    <property type="project" value="TreeGrafter"/>
</dbReference>
<evidence type="ECO:0000256" key="1">
    <source>
        <dbReference type="SAM" id="MobiDB-lite"/>
    </source>
</evidence>
<feature type="compositionally biased region" description="Pro residues" evidence="1">
    <location>
        <begin position="111"/>
        <end position="122"/>
    </location>
</feature>
<dbReference type="PANTHER" id="PTHR13271">
    <property type="entry name" value="UNCHARACTERIZED PUTATIVE METHYLTRANSFERASE"/>
    <property type="match status" value="1"/>
</dbReference>
<dbReference type="InterPro" id="IPR050600">
    <property type="entry name" value="SETD3_SETD6_MTase"/>
</dbReference>
<dbReference type="Proteomes" id="UP000186817">
    <property type="component" value="Unassembled WGS sequence"/>
</dbReference>
<reference evidence="2 3" key="1">
    <citation type="submission" date="2016-02" db="EMBL/GenBank/DDBJ databases">
        <title>Genome analysis of coral dinoflagellate symbionts highlights evolutionary adaptations to a symbiotic lifestyle.</title>
        <authorList>
            <person name="Aranda M."/>
            <person name="Li Y."/>
            <person name="Liew Y.J."/>
            <person name="Baumgarten S."/>
            <person name="Simakov O."/>
            <person name="Wilson M."/>
            <person name="Piel J."/>
            <person name="Ashoor H."/>
            <person name="Bougouffa S."/>
            <person name="Bajic V.B."/>
            <person name="Ryu T."/>
            <person name="Ravasi T."/>
            <person name="Bayer T."/>
            <person name="Micklem G."/>
            <person name="Kim H."/>
            <person name="Bhak J."/>
            <person name="Lajeunesse T.C."/>
            <person name="Voolstra C.R."/>
        </authorList>
    </citation>
    <scope>NUCLEOTIDE SEQUENCE [LARGE SCALE GENOMIC DNA]</scope>
    <source>
        <strain evidence="2 3">CCMP2467</strain>
    </source>
</reference>
<dbReference type="OrthoDB" id="439203at2759"/>
<comment type="caution">
    <text evidence="2">The sequence shown here is derived from an EMBL/GenBank/DDBJ whole genome shotgun (WGS) entry which is preliminary data.</text>
</comment>
<dbReference type="GO" id="GO:0016279">
    <property type="term" value="F:protein-lysine N-methyltransferase activity"/>
    <property type="evidence" value="ECO:0007669"/>
    <property type="project" value="TreeGrafter"/>
</dbReference>
<dbReference type="Gene3D" id="3.90.1410.10">
    <property type="entry name" value="set domain protein methyltransferase, domain 1"/>
    <property type="match status" value="1"/>
</dbReference>
<protein>
    <submittedName>
        <fullName evidence="2">SET domain-containing protein 4</fullName>
    </submittedName>
</protein>
<dbReference type="CDD" id="cd10527">
    <property type="entry name" value="SET_LSMT"/>
    <property type="match status" value="1"/>
</dbReference>
<sequence>MAPPSLSVDPHWELIRQVAAADARAKRAGRRNNGIPPELSAPVLAAVALALRQQKAQEAAPAPAFAVGTPEALEEVTEAPPPRWRSLRACRDQGTQAGDPWVELAREGPPQQEPPPAPPPPTDASKGSSKAEEAEEEGDEPMPVAEHRFLDIEPPVDAAASGMAALRKLFEEAAALSDWQPRASEERATKAKIVEEVAQLMSQLESAVLDVLLEDSSEAIIRLKRRRQVTELQRAFGDPENPDMTIRDFVEKCEQFEDELCTKYGVKRGLSETAPELDPSGASHMSLSWPDLFGALAESALPPFRAMQLAAQAIHPAAPAAVPGALLRPRPLAEGKPHQFCAPAASVAVLAAATSRAARTSRPARGGEESGRSFAEMVHWLKENGAQGLENIALGNSPMEGAGHGVFTAAGAEPGSRILSIPRACCIVAEDRMALATALLAERKRGPSSPFAPLLATLPSARDLAAHPIFWPPGLSLRKILASCPHSCRMVYHMQLRASLEAAELVEHGAATSREEALWALALVESRAVTLTDEGPESPPWRLGLCPIIDFLNHQEPSEGAAPRCKLVDDVASGHVQVAAARTLEAGDELLFIYEECSSAQLFARYGFVQFPPAIPHPNERCLLNVPIADPSLPGGPEAAAARVAFARQSGWRRSAWRPLLLRMPYNAEEGGSLMPLARLALLPSADAVWSQGASCWNGRLPDAAMEAQAEELARRWLTEAEASLTAARDELGALPSELRGAHPEIFTAVDHVLRVEFDLLKYSQGLFEESVSHAKVEA</sequence>
<evidence type="ECO:0000313" key="3">
    <source>
        <dbReference type="Proteomes" id="UP000186817"/>
    </source>
</evidence>
<feature type="region of interest" description="Disordered" evidence="1">
    <location>
        <begin position="104"/>
        <end position="142"/>
    </location>
</feature>
<dbReference type="EMBL" id="LSRX01000484">
    <property type="protein sequence ID" value="OLP95978.1"/>
    <property type="molecule type" value="Genomic_DNA"/>
</dbReference>
<dbReference type="InterPro" id="IPR046341">
    <property type="entry name" value="SET_dom_sf"/>
</dbReference>
<dbReference type="SUPFAM" id="SSF82199">
    <property type="entry name" value="SET domain"/>
    <property type="match status" value="1"/>
</dbReference>
<gene>
    <name evidence="2" type="primary">SETD4</name>
    <name evidence="2" type="ORF">AK812_SmicGene21858</name>
</gene>
<organism evidence="2 3">
    <name type="scientific">Symbiodinium microadriaticum</name>
    <name type="common">Dinoflagellate</name>
    <name type="synonym">Zooxanthella microadriatica</name>
    <dbReference type="NCBI Taxonomy" id="2951"/>
    <lineage>
        <taxon>Eukaryota</taxon>
        <taxon>Sar</taxon>
        <taxon>Alveolata</taxon>
        <taxon>Dinophyceae</taxon>
        <taxon>Suessiales</taxon>
        <taxon>Symbiodiniaceae</taxon>
        <taxon>Symbiodinium</taxon>
    </lineage>
</organism>
<accession>A0A1Q9DLE0</accession>
<keyword evidence="3" id="KW-1185">Reference proteome</keyword>
<name>A0A1Q9DLE0_SYMMI</name>
<proteinExistence type="predicted"/>
<dbReference type="AlphaFoldDB" id="A0A1Q9DLE0"/>
<dbReference type="PANTHER" id="PTHR13271:SF34">
    <property type="entry name" value="N-LYSINE METHYLTRANSFERASE SETD6"/>
    <property type="match status" value="1"/>
</dbReference>